<evidence type="ECO:0000313" key="2">
    <source>
        <dbReference type="Proteomes" id="UP000823632"/>
    </source>
</evidence>
<reference evidence="1" key="2">
    <citation type="journal article" date="2021" name="PeerJ">
        <title>Extensive microbial diversity within the chicken gut microbiome revealed by metagenomics and culture.</title>
        <authorList>
            <person name="Gilroy R."/>
            <person name="Ravi A."/>
            <person name="Getino M."/>
            <person name="Pursley I."/>
            <person name="Horton D.L."/>
            <person name="Alikhan N.F."/>
            <person name="Baker D."/>
            <person name="Gharbi K."/>
            <person name="Hall N."/>
            <person name="Watson M."/>
            <person name="Adriaenssens E.M."/>
            <person name="Foster-Nyarko E."/>
            <person name="Jarju S."/>
            <person name="Secka A."/>
            <person name="Antonio M."/>
            <person name="Oren A."/>
            <person name="Chaudhuri R.R."/>
            <person name="La Ragione R."/>
            <person name="Hildebrand F."/>
            <person name="Pallen M.J."/>
        </authorList>
    </citation>
    <scope>NUCLEOTIDE SEQUENCE</scope>
    <source>
        <strain evidence="1">10192</strain>
    </source>
</reference>
<evidence type="ECO:0000313" key="1">
    <source>
        <dbReference type="EMBL" id="MBO8431015.1"/>
    </source>
</evidence>
<gene>
    <name evidence="1" type="ORF">IAC76_06465</name>
</gene>
<organism evidence="1 2">
    <name type="scientific">Candidatus Scatousia excrementipullorum</name>
    <dbReference type="NCBI Taxonomy" id="2840936"/>
    <lineage>
        <taxon>Bacteria</taxon>
        <taxon>Candidatus Scatousia</taxon>
    </lineage>
</organism>
<name>A0A9D9GXU0_9BACT</name>
<comment type="caution">
    <text evidence="1">The sequence shown here is derived from an EMBL/GenBank/DDBJ whole genome shotgun (WGS) entry which is preliminary data.</text>
</comment>
<dbReference type="EMBL" id="JADIND010000141">
    <property type="protein sequence ID" value="MBO8431015.1"/>
    <property type="molecule type" value="Genomic_DNA"/>
</dbReference>
<dbReference type="AlphaFoldDB" id="A0A9D9GXU0"/>
<sequence>MLKINPMQATINAGRHMQTYVSASSNLSGTPNELSAKRLAAKIEKFVDKDTRRFNVNSYLKARGEYPKPTVAAPVTPEVKVAEEIIPENSINYIG</sequence>
<protein>
    <submittedName>
        <fullName evidence="1">Uncharacterized protein</fullName>
    </submittedName>
</protein>
<proteinExistence type="predicted"/>
<accession>A0A9D9GXU0</accession>
<reference evidence="1" key="1">
    <citation type="submission" date="2020-10" db="EMBL/GenBank/DDBJ databases">
        <authorList>
            <person name="Gilroy R."/>
        </authorList>
    </citation>
    <scope>NUCLEOTIDE SEQUENCE</scope>
    <source>
        <strain evidence="1">10192</strain>
    </source>
</reference>
<dbReference type="Proteomes" id="UP000823632">
    <property type="component" value="Unassembled WGS sequence"/>
</dbReference>